<dbReference type="HOGENOM" id="CLU_1466713_0_0_11"/>
<dbReference type="eggNOG" id="ENOG5032WH2">
    <property type="taxonomic scope" value="Bacteria"/>
</dbReference>
<comment type="caution">
    <text evidence="2">The sequence shown here is derived from an EMBL/GenBank/DDBJ whole genome shotgun (WGS) entry which is preliminary data.</text>
</comment>
<dbReference type="PATRIC" id="fig|1194972.3.peg.2328"/>
<dbReference type="Pfam" id="PF22322">
    <property type="entry name" value="DUF6973"/>
    <property type="match status" value="1"/>
</dbReference>
<proteinExistence type="predicted"/>
<gene>
    <name evidence="2" type="ORF">MVAC_11612</name>
</gene>
<organism evidence="2 3">
    <name type="scientific">Mycolicibacterium vaccae ATCC 25954</name>
    <dbReference type="NCBI Taxonomy" id="1194972"/>
    <lineage>
        <taxon>Bacteria</taxon>
        <taxon>Bacillati</taxon>
        <taxon>Actinomycetota</taxon>
        <taxon>Actinomycetes</taxon>
        <taxon>Mycobacteriales</taxon>
        <taxon>Mycobacteriaceae</taxon>
        <taxon>Mycolicibacterium</taxon>
    </lineage>
</organism>
<reference evidence="2 3" key="1">
    <citation type="journal article" date="2012" name="J. Bacteriol.">
        <title>Complete Genome Sequence of Mycobacterium vaccae Type Strain ATCC 25954.</title>
        <authorList>
            <person name="Ho Y.S."/>
            <person name="Adroub S.A."/>
            <person name="Abadi M."/>
            <person name="Al Alwan B."/>
            <person name="Alkhateeb R."/>
            <person name="Gao G."/>
            <person name="Ragab A."/>
            <person name="Ali S."/>
            <person name="van Soolingen D."/>
            <person name="Bitter W."/>
            <person name="Pain A."/>
            <person name="Abdallah A.M."/>
        </authorList>
    </citation>
    <scope>NUCLEOTIDE SEQUENCE [LARGE SCALE GENOMIC DNA]</scope>
    <source>
        <strain evidence="2 3">ATCC 25954</strain>
    </source>
</reference>
<evidence type="ECO:0000259" key="1">
    <source>
        <dbReference type="Pfam" id="PF22322"/>
    </source>
</evidence>
<feature type="domain" description="DUF6973" evidence="1">
    <location>
        <begin position="53"/>
        <end position="162"/>
    </location>
</feature>
<dbReference type="AlphaFoldDB" id="K0VF06"/>
<dbReference type="Proteomes" id="UP000006072">
    <property type="component" value="Unassembled WGS sequence"/>
</dbReference>
<evidence type="ECO:0000313" key="2">
    <source>
        <dbReference type="EMBL" id="EJZ09699.1"/>
    </source>
</evidence>
<sequence length="184" mass="19510">MSGQRARRLAEILRTYRVPEDPGGTQVFDAAAVTAGQAGDLAPVELTRTEIDMLLAEPARMSDVHAVKIRATAEAVARFPPPGGVETDNQTDAFRHAYASALLTRRFGADWTATFTAAHEGRAGNRPTSMAMDLFNNEVGRGIALAHPDASASELADLVHRAVLGGDLVVVAADGAHLEWSGPR</sequence>
<accession>K0VF06</accession>
<dbReference type="InterPro" id="IPR054246">
    <property type="entry name" value="DUF6973"/>
</dbReference>
<keyword evidence="3" id="KW-1185">Reference proteome</keyword>
<protein>
    <recommendedName>
        <fullName evidence="1">DUF6973 domain-containing protein</fullName>
    </recommendedName>
</protein>
<dbReference type="RefSeq" id="WP_003930648.1">
    <property type="nucleotide sequence ID" value="NZ_JH814690.1"/>
</dbReference>
<name>K0VF06_MYCVA</name>
<evidence type="ECO:0000313" key="3">
    <source>
        <dbReference type="Proteomes" id="UP000006072"/>
    </source>
</evidence>
<dbReference type="EMBL" id="ALQA01000020">
    <property type="protein sequence ID" value="EJZ09699.1"/>
    <property type="molecule type" value="Genomic_DNA"/>
</dbReference>